<evidence type="ECO:0000313" key="4">
    <source>
        <dbReference type="EMBL" id="TCC96557.1"/>
    </source>
</evidence>
<dbReference type="GO" id="GO:0046872">
    <property type="term" value="F:metal ion binding"/>
    <property type="evidence" value="ECO:0007669"/>
    <property type="project" value="UniProtKB-KW"/>
</dbReference>
<dbReference type="Gene3D" id="1.20.120.450">
    <property type="entry name" value="dinb family like domain"/>
    <property type="match status" value="1"/>
</dbReference>
<evidence type="ECO:0000313" key="5">
    <source>
        <dbReference type="Proteomes" id="UP000291117"/>
    </source>
</evidence>
<feature type="binding site" evidence="3">
    <location>
        <position position="54"/>
    </location>
    <ligand>
        <name>a divalent metal cation</name>
        <dbReference type="ChEBI" id="CHEBI:60240"/>
    </ligand>
</feature>
<organism evidence="4 5">
    <name type="scientific">Pedobacter hiemivivus</name>
    <dbReference type="NCBI Taxonomy" id="2530454"/>
    <lineage>
        <taxon>Bacteria</taxon>
        <taxon>Pseudomonadati</taxon>
        <taxon>Bacteroidota</taxon>
        <taxon>Sphingobacteriia</taxon>
        <taxon>Sphingobacteriales</taxon>
        <taxon>Sphingobacteriaceae</taxon>
        <taxon>Pedobacter</taxon>
    </lineage>
</organism>
<keyword evidence="5" id="KW-1185">Reference proteome</keyword>
<gene>
    <name evidence="4" type="ORF">EZ444_11310</name>
</gene>
<dbReference type="AlphaFoldDB" id="A0A4R0NAC5"/>
<feature type="binding site" evidence="3">
    <location>
        <position position="140"/>
    </location>
    <ligand>
        <name>a divalent metal cation</name>
        <dbReference type="ChEBI" id="CHEBI:60240"/>
    </ligand>
</feature>
<dbReference type="InterPro" id="IPR034660">
    <property type="entry name" value="DinB/YfiT-like"/>
</dbReference>
<dbReference type="PANTHER" id="PTHR37302:SF3">
    <property type="entry name" value="DAMAGE-INDUCIBLE PROTEIN DINB"/>
    <property type="match status" value="1"/>
</dbReference>
<feature type="binding site" evidence="3">
    <location>
        <position position="136"/>
    </location>
    <ligand>
        <name>a divalent metal cation</name>
        <dbReference type="ChEBI" id="CHEBI:60240"/>
    </ligand>
</feature>
<dbReference type="InterPro" id="IPR007837">
    <property type="entry name" value="DinB"/>
</dbReference>
<dbReference type="RefSeq" id="WP_131608853.1">
    <property type="nucleotide sequence ID" value="NZ_SJSM01000005.1"/>
</dbReference>
<dbReference type="EMBL" id="SJSM01000005">
    <property type="protein sequence ID" value="TCC96557.1"/>
    <property type="molecule type" value="Genomic_DNA"/>
</dbReference>
<evidence type="ECO:0008006" key="6">
    <source>
        <dbReference type="Google" id="ProtNLM"/>
    </source>
</evidence>
<evidence type="ECO:0000256" key="3">
    <source>
        <dbReference type="PIRSR" id="PIRSR607837-1"/>
    </source>
</evidence>
<comment type="similarity">
    <text evidence="1">Belongs to the DinB family.</text>
</comment>
<dbReference type="SUPFAM" id="SSF109854">
    <property type="entry name" value="DinB/YfiT-like putative metalloenzymes"/>
    <property type="match status" value="1"/>
</dbReference>
<name>A0A4R0NAC5_9SPHI</name>
<evidence type="ECO:0000256" key="2">
    <source>
        <dbReference type="ARBA" id="ARBA00022723"/>
    </source>
</evidence>
<accession>A0A4R0NAC5</accession>
<evidence type="ECO:0000256" key="1">
    <source>
        <dbReference type="ARBA" id="ARBA00008635"/>
    </source>
</evidence>
<sequence length="163" mass="18599">MATQILSDLLYAQYALIKQSRQVVFQFLEENVMADMAKPLSVFKGKTISYMYVHIANTYIAWAGNFAMNGSPSYYDQDEPLNMSQLQNLFAQVDEIMGSFIAHFSANPSQAVKGYKWPEKYIETDAYGIFTHVITHEFHHKGQAMTMARLLGHIPPDTDVMQF</sequence>
<dbReference type="PANTHER" id="PTHR37302">
    <property type="entry name" value="SLR1116 PROTEIN"/>
    <property type="match status" value="1"/>
</dbReference>
<dbReference type="Pfam" id="PF05163">
    <property type="entry name" value="DinB"/>
    <property type="match status" value="1"/>
</dbReference>
<proteinExistence type="inferred from homology"/>
<reference evidence="4 5" key="1">
    <citation type="submission" date="2019-02" db="EMBL/GenBank/DDBJ databases">
        <title>Pedobacter sp. RP-3-8 sp. nov., isolated from Arctic soil.</title>
        <authorList>
            <person name="Dahal R.H."/>
        </authorList>
    </citation>
    <scope>NUCLEOTIDE SEQUENCE [LARGE SCALE GENOMIC DNA]</scope>
    <source>
        <strain evidence="4 5">RP-3-8</strain>
    </source>
</reference>
<dbReference type="Proteomes" id="UP000291117">
    <property type="component" value="Unassembled WGS sequence"/>
</dbReference>
<protein>
    <recommendedName>
        <fullName evidence="6">Damage-inducible protein DinB</fullName>
    </recommendedName>
</protein>
<comment type="caution">
    <text evidence="4">The sequence shown here is derived from an EMBL/GenBank/DDBJ whole genome shotgun (WGS) entry which is preliminary data.</text>
</comment>
<dbReference type="OrthoDB" id="118635at2"/>
<keyword evidence="2 3" id="KW-0479">Metal-binding</keyword>